<organism evidence="8 9">
    <name type="scientific">Cohnella soli</name>
    <dbReference type="NCBI Taxonomy" id="425005"/>
    <lineage>
        <taxon>Bacteria</taxon>
        <taxon>Bacillati</taxon>
        <taxon>Bacillota</taxon>
        <taxon>Bacilli</taxon>
        <taxon>Bacillales</taxon>
        <taxon>Paenibacillaceae</taxon>
        <taxon>Cohnella</taxon>
    </lineage>
</organism>
<comment type="caution">
    <text evidence="8">The sequence shown here is derived from an EMBL/GenBank/DDBJ whole genome shotgun (WGS) entry which is preliminary data.</text>
</comment>
<evidence type="ECO:0000256" key="2">
    <source>
        <dbReference type="ARBA" id="ARBA00022741"/>
    </source>
</evidence>
<dbReference type="InterPro" id="IPR017441">
    <property type="entry name" value="Protein_kinase_ATP_BS"/>
</dbReference>
<keyword evidence="8" id="KW-0723">Serine/threonine-protein kinase</keyword>
<keyword evidence="1" id="KW-0808">Transferase</keyword>
<proteinExistence type="predicted"/>
<dbReference type="Proteomes" id="UP001596113">
    <property type="component" value="Unassembled WGS sequence"/>
</dbReference>
<dbReference type="GO" id="GO:0004674">
    <property type="term" value="F:protein serine/threonine kinase activity"/>
    <property type="evidence" value="ECO:0007669"/>
    <property type="project" value="UniProtKB-KW"/>
</dbReference>
<keyword evidence="6" id="KW-0812">Transmembrane</keyword>
<evidence type="ECO:0000313" key="8">
    <source>
        <dbReference type="EMBL" id="MFC5406838.1"/>
    </source>
</evidence>
<name>A0ABW0I2C4_9BACL</name>
<evidence type="ECO:0000256" key="4">
    <source>
        <dbReference type="ARBA" id="ARBA00022840"/>
    </source>
</evidence>
<feature type="binding site" evidence="5">
    <location>
        <position position="56"/>
    </location>
    <ligand>
        <name>ATP</name>
        <dbReference type="ChEBI" id="CHEBI:30616"/>
    </ligand>
</feature>
<feature type="transmembrane region" description="Helical" evidence="6">
    <location>
        <begin position="288"/>
        <end position="309"/>
    </location>
</feature>
<dbReference type="PROSITE" id="PS00107">
    <property type="entry name" value="PROTEIN_KINASE_ATP"/>
    <property type="match status" value="1"/>
</dbReference>
<keyword evidence="9" id="KW-1185">Reference proteome</keyword>
<keyword evidence="2 5" id="KW-0547">Nucleotide-binding</keyword>
<keyword evidence="3 8" id="KW-0418">Kinase</keyword>
<feature type="domain" description="Protein kinase" evidence="7">
    <location>
        <begin position="26"/>
        <end position="310"/>
    </location>
</feature>
<evidence type="ECO:0000313" key="9">
    <source>
        <dbReference type="Proteomes" id="UP001596113"/>
    </source>
</evidence>
<evidence type="ECO:0000256" key="1">
    <source>
        <dbReference type="ARBA" id="ARBA00022679"/>
    </source>
</evidence>
<dbReference type="SUPFAM" id="SSF56112">
    <property type="entry name" value="Protein kinase-like (PK-like)"/>
    <property type="match status" value="1"/>
</dbReference>
<evidence type="ECO:0000256" key="5">
    <source>
        <dbReference type="PROSITE-ProRule" id="PRU10141"/>
    </source>
</evidence>
<keyword evidence="6" id="KW-1133">Transmembrane helix</keyword>
<dbReference type="SMART" id="SM00220">
    <property type="entry name" value="S_TKc"/>
    <property type="match status" value="1"/>
</dbReference>
<dbReference type="InterPro" id="IPR011009">
    <property type="entry name" value="Kinase-like_dom_sf"/>
</dbReference>
<evidence type="ECO:0000259" key="7">
    <source>
        <dbReference type="PROSITE" id="PS50011"/>
    </source>
</evidence>
<dbReference type="EMBL" id="JBHSMI010000062">
    <property type="protein sequence ID" value="MFC5406838.1"/>
    <property type="molecule type" value="Genomic_DNA"/>
</dbReference>
<keyword evidence="6" id="KW-0472">Membrane</keyword>
<keyword evidence="4 5" id="KW-0067">ATP-binding</keyword>
<dbReference type="PANTHER" id="PTHR43289:SF33">
    <property type="entry name" value="SERINE_THREONINE KINASE 31"/>
    <property type="match status" value="1"/>
</dbReference>
<protein>
    <submittedName>
        <fullName evidence="8">Serine/threonine protein kinase</fullName>
    </submittedName>
</protein>
<dbReference type="InterPro" id="IPR000719">
    <property type="entry name" value="Prot_kinase_dom"/>
</dbReference>
<dbReference type="PANTHER" id="PTHR43289">
    <property type="entry name" value="MITOGEN-ACTIVATED PROTEIN KINASE KINASE KINASE 20-RELATED"/>
    <property type="match status" value="1"/>
</dbReference>
<accession>A0ABW0I2C4</accession>
<sequence length="310" mass="34001">MTTSSNETMPLPRGTELTGNWNGKKYRLERMLGLGSNGQVYLASSLPGGRGSCAIKLGLEAAELQGEANILASLDNSEKERPSFLLDVDDAILNGETVPFYVMRYVPGVPAADFLRKHGPQWLGVIGYRLLERLSRLHEAGWAFGDIKSDNVLIGDYGRVELVDYGGASAIGRSVRQFTEIYDRGYWSAGSRIADPAYDLFGVAVLWLHALDGKRLKQLTRTLIPQNRHPRELMKLVRTHAQLKPLEGWMGMAFAGQFDSARAASAYWRETFRSKDGAAKPDGTVPGWMAGLLGGAIVLSLSAAAIWMLK</sequence>
<gene>
    <name evidence="8" type="ORF">ACFPOF_29280</name>
</gene>
<evidence type="ECO:0000256" key="3">
    <source>
        <dbReference type="ARBA" id="ARBA00022777"/>
    </source>
</evidence>
<dbReference type="Gene3D" id="1.10.510.10">
    <property type="entry name" value="Transferase(Phosphotransferase) domain 1"/>
    <property type="match status" value="1"/>
</dbReference>
<evidence type="ECO:0000256" key="6">
    <source>
        <dbReference type="SAM" id="Phobius"/>
    </source>
</evidence>
<dbReference type="Pfam" id="PF00069">
    <property type="entry name" value="Pkinase"/>
    <property type="match status" value="1"/>
</dbReference>
<reference evidence="9" key="1">
    <citation type="journal article" date="2019" name="Int. J. Syst. Evol. Microbiol.">
        <title>The Global Catalogue of Microorganisms (GCM) 10K type strain sequencing project: providing services to taxonomists for standard genome sequencing and annotation.</title>
        <authorList>
            <consortium name="The Broad Institute Genomics Platform"/>
            <consortium name="The Broad Institute Genome Sequencing Center for Infectious Disease"/>
            <person name="Wu L."/>
            <person name="Ma J."/>
        </authorList>
    </citation>
    <scope>NUCLEOTIDE SEQUENCE [LARGE SCALE GENOMIC DNA]</scope>
    <source>
        <strain evidence="9">CGMCC 1.18575</strain>
    </source>
</reference>
<dbReference type="RefSeq" id="WP_378138960.1">
    <property type="nucleotide sequence ID" value="NZ_JBHSMI010000062.1"/>
</dbReference>
<dbReference type="PROSITE" id="PS50011">
    <property type="entry name" value="PROTEIN_KINASE_DOM"/>
    <property type="match status" value="1"/>
</dbReference>